<reference evidence="1 2" key="1">
    <citation type="submission" date="2018-06" db="EMBL/GenBank/DDBJ databases">
        <title>Genomic Encyclopedia of Archaeal and Bacterial Type Strains, Phase II (KMG-II): from individual species to whole genera.</title>
        <authorList>
            <person name="Goeker M."/>
        </authorList>
    </citation>
    <scope>NUCLEOTIDE SEQUENCE [LARGE SCALE GENOMIC DNA]</scope>
    <source>
        <strain evidence="1 2">DSM 29821</strain>
    </source>
</reference>
<dbReference type="OrthoDB" id="673256at2"/>
<dbReference type="EMBL" id="QLMA01000005">
    <property type="protein sequence ID" value="RAJ80363.1"/>
    <property type="molecule type" value="Genomic_DNA"/>
</dbReference>
<accession>A0A327VYD3</accession>
<proteinExistence type="predicted"/>
<evidence type="ECO:0000313" key="1">
    <source>
        <dbReference type="EMBL" id="RAJ80363.1"/>
    </source>
</evidence>
<sequence>MTEKTQAVEPEILVDPNCTITVTVGNNIPNYPSAVSNKNITDAQNAIGRLTFADIWRMPPWRIEEGTIRLDVQGAIAGGGRNWQVQINGMSGNSTISATLVQGNLATASTTERQQYVQRMVRKALEDSLSTKKITDVNGPCK</sequence>
<organism evidence="1 2">
    <name type="scientific">Chitinophaga dinghuensis</name>
    <dbReference type="NCBI Taxonomy" id="1539050"/>
    <lineage>
        <taxon>Bacteria</taxon>
        <taxon>Pseudomonadati</taxon>
        <taxon>Bacteroidota</taxon>
        <taxon>Chitinophagia</taxon>
        <taxon>Chitinophagales</taxon>
        <taxon>Chitinophagaceae</taxon>
        <taxon>Chitinophaga</taxon>
    </lineage>
</organism>
<name>A0A327VYD3_9BACT</name>
<comment type="caution">
    <text evidence="1">The sequence shown here is derived from an EMBL/GenBank/DDBJ whole genome shotgun (WGS) entry which is preliminary data.</text>
</comment>
<dbReference type="AlphaFoldDB" id="A0A327VYD3"/>
<dbReference type="RefSeq" id="WP_111593352.1">
    <property type="nucleotide sequence ID" value="NZ_QLMA01000005.1"/>
</dbReference>
<evidence type="ECO:0000313" key="2">
    <source>
        <dbReference type="Proteomes" id="UP000249819"/>
    </source>
</evidence>
<protein>
    <submittedName>
        <fullName evidence="1">Uncharacterized protein</fullName>
    </submittedName>
</protein>
<gene>
    <name evidence="1" type="ORF">CLV59_105472</name>
</gene>
<dbReference type="Proteomes" id="UP000249819">
    <property type="component" value="Unassembled WGS sequence"/>
</dbReference>
<keyword evidence="2" id="KW-1185">Reference proteome</keyword>